<gene>
    <name evidence="6" type="ORF">CPPEL_02445</name>
</gene>
<evidence type="ECO:0000259" key="5">
    <source>
        <dbReference type="PROSITE" id="PS50977"/>
    </source>
</evidence>
<dbReference type="InterPro" id="IPR001647">
    <property type="entry name" value="HTH_TetR"/>
</dbReference>
<evidence type="ECO:0000256" key="2">
    <source>
        <dbReference type="ARBA" id="ARBA00023125"/>
    </source>
</evidence>
<dbReference type="PRINTS" id="PR00455">
    <property type="entry name" value="HTHTETR"/>
</dbReference>
<feature type="DNA-binding region" description="H-T-H motif" evidence="4">
    <location>
        <begin position="40"/>
        <end position="59"/>
    </location>
</feature>
<keyword evidence="1" id="KW-0805">Transcription regulation</keyword>
<dbReference type="Gene3D" id="1.10.357.10">
    <property type="entry name" value="Tetracycline Repressor, domain 2"/>
    <property type="match status" value="1"/>
</dbReference>
<dbReference type="EMBL" id="CP033898">
    <property type="protein sequence ID" value="AZA08625.1"/>
    <property type="molecule type" value="Genomic_DNA"/>
</dbReference>
<name>A0A3G6ISK4_9CORY</name>
<dbReference type="InterPro" id="IPR009057">
    <property type="entry name" value="Homeodomain-like_sf"/>
</dbReference>
<dbReference type="PANTHER" id="PTHR30055:SF234">
    <property type="entry name" value="HTH-TYPE TRANSCRIPTIONAL REGULATOR BETI"/>
    <property type="match status" value="1"/>
</dbReference>
<dbReference type="AlphaFoldDB" id="A0A3G6ISK4"/>
<dbReference type="RefSeq" id="WP_123959643.1">
    <property type="nucleotide sequence ID" value="NZ_CP033898.1"/>
</dbReference>
<organism evidence="6 7">
    <name type="scientific">Corynebacterium pseudopelargi</name>
    <dbReference type="NCBI Taxonomy" id="2080757"/>
    <lineage>
        <taxon>Bacteria</taxon>
        <taxon>Bacillati</taxon>
        <taxon>Actinomycetota</taxon>
        <taxon>Actinomycetes</taxon>
        <taxon>Mycobacteriales</taxon>
        <taxon>Corynebacteriaceae</taxon>
        <taxon>Corynebacterium</taxon>
    </lineage>
</organism>
<keyword evidence="7" id="KW-1185">Reference proteome</keyword>
<sequence>MSEILVPRRRPAQQRSRESFERILTAARAVLVEQGFESFTFDEVSKRAGVPIGTIYRFFANKYVLICELDRQDTAGAIAEMQRFAQQVPGVQWPVVLDELIDHLALMWRADPSRRAVWHAVQSTPATRATAAATEAPLLELLGQVIQPLAPQRSDAERGDLARILVHTMTSLLNFAVIDDARFDTTVREIKRMILAYLFDAAQN</sequence>
<evidence type="ECO:0000256" key="4">
    <source>
        <dbReference type="PROSITE-ProRule" id="PRU00335"/>
    </source>
</evidence>
<dbReference type="GO" id="GO:0003700">
    <property type="term" value="F:DNA-binding transcription factor activity"/>
    <property type="evidence" value="ECO:0007669"/>
    <property type="project" value="TreeGrafter"/>
</dbReference>
<evidence type="ECO:0000256" key="3">
    <source>
        <dbReference type="ARBA" id="ARBA00023163"/>
    </source>
</evidence>
<reference evidence="6 7" key="1">
    <citation type="submission" date="2018-11" db="EMBL/GenBank/DDBJ databases">
        <authorList>
            <person name="Kleinhagauer T."/>
            <person name="Glaeser S.P."/>
            <person name="Spergser J."/>
            <person name="Ruckert C."/>
            <person name="Kaempfer P."/>
            <person name="Busse H.-J."/>
        </authorList>
    </citation>
    <scope>NUCLEOTIDE SEQUENCE [LARGE SCALE GENOMIC DNA]</scope>
    <source>
        <strain evidence="6 7">812CH</strain>
    </source>
</reference>
<proteinExistence type="predicted"/>
<keyword evidence="3" id="KW-0804">Transcription</keyword>
<evidence type="ECO:0000256" key="1">
    <source>
        <dbReference type="ARBA" id="ARBA00023015"/>
    </source>
</evidence>
<accession>A0A3G6ISK4</accession>
<dbReference type="PANTHER" id="PTHR30055">
    <property type="entry name" value="HTH-TYPE TRANSCRIPTIONAL REGULATOR RUTR"/>
    <property type="match status" value="1"/>
</dbReference>
<dbReference type="InterPro" id="IPR041674">
    <property type="entry name" value="TetR_C_22"/>
</dbReference>
<dbReference type="Proteomes" id="UP000271426">
    <property type="component" value="Chromosome"/>
</dbReference>
<dbReference type="Pfam" id="PF17928">
    <property type="entry name" value="TetR_C_22"/>
    <property type="match status" value="1"/>
</dbReference>
<dbReference type="OrthoDB" id="5242390at2"/>
<dbReference type="KEGG" id="cpso:CPPEL_02445"/>
<dbReference type="GO" id="GO:0000976">
    <property type="term" value="F:transcription cis-regulatory region binding"/>
    <property type="evidence" value="ECO:0007669"/>
    <property type="project" value="TreeGrafter"/>
</dbReference>
<dbReference type="SUPFAM" id="SSF46689">
    <property type="entry name" value="Homeodomain-like"/>
    <property type="match status" value="1"/>
</dbReference>
<protein>
    <submittedName>
        <fullName evidence="6">Transcriptional regulator, TetR family</fullName>
    </submittedName>
</protein>
<feature type="domain" description="HTH tetR-type" evidence="5">
    <location>
        <begin position="17"/>
        <end position="77"/>
    </location>
</feature>
<keyword evidence="2 4" id="KW-0238">DNA-binding</keyword>
<dbReference type="PROSITE" id="PS50977">
    <property type="entry name" value="HTH_TETR_2"/>
    <property type="match status" value="1"/>
</dbReference>
<evidence type="ECO:0000313" key="7">
    <source>
        <dbReference type="Proteomes" id="UP000271426"/>
    </source>
</evidence>
<dbReference type="InterPro" id="IPR050109">
    <property type="entry name" value="HTH-type_TetR-like_transc_reg"/>
</dbReference>
<dbReference type="Pfam" id="PF00440">
    <property type="entry name" value="TetR_N"/>
    <property type="match status" value="1"/>
</dbReference>
<evidence type="ECO:0000313" key="6">
    <source>
        <dbReference type="EMBL" id="AZA08625.1"/>
    </source>
</evidence>